<sequence length="357" mass="41663">MNKVLFLSAFIPHYREELIKQLSKDCSLTVTSLDLEKLNLISLKENQNNSYKLINTKSIKIVEKFFKISIVPKEINLASKNQWDTIFAFYSLRYPHRLIIFLWYKLFSRKTNWIWVGHIYGNNTNFLVKFLRKVFLNSSDGVLTYTTEYVEKLKKDGINVDIQSFNNTSVKLEDIKILPLKNINNKMINILFVGRYQKRKKIERLIYLAKRREDVNLRLIGPGMETLQKKVRENNLLNRVSIYGAKTGEELEHHFKWSHIVANPGHVGLLVVTAGQYGRPIIIDNQSSHAPEYVIAEKTEQFFIDWGNDKEVDKTINFFKSSPSTIVSKGKQLSDLIKKEYTVENSVKSFTSFLKNR</sequence>
<reference evidence="2 3" key="1">
    <citation type="submission" date="2024-01" db="EMBL/GenBank/DDBJ databases">
        <title>Complete Genome Sequence of Alkalicoccus halolimnae BZ-SZ-XJ29T, a Moderately Halophilic Bacterium Isolated from a Salt Lake.</title>
        <authorList>
            <person name="Zhao B."/>
        </authorList>
    </citation>
    <scope>NUCLEOTIDE SEQUENCE [LARGE SCALE GENOMIC DNA]</scope>
    <source>
        <strain evidence="2 3">BZ-SZ-XJ29</strain>
    </source>
</reference>
<dbReference type="Pfam" id="PF00534">
    <property type="entry name" value="Glycos_transf_1"/>
    <property type="match status" value="1"/>
</dbReference>
<dbReference type="Gene3D" id="3.40.50.2000">
    <property type="entry name" value="Glycogen Phosphorylase B"/>
    <property type="match status" value="2"/>
</dbReference>
<dbReference type="EMBL" id="CP144914">
    <property type="protein sequence ID" value="WWD79727.1"/>
    <property type="molecule type" value="Genomic_DNA"/>
</dbReference>
<feature type="domain" description="Glycosyl transferase family 1" evidence="1">
    <location>
        <begin position="182"/>
        <end position="323"/>
    </location>
</feature>
<keyword evidence="3" id="KW-1185">Reference proteome</keyword>
<dbReference type="GO" id="GO:0016757">
    <property type="term" value="F:glycosyltransferase activity"/>
    <property type="evidence" value="ECO:0007669"/>
    <property type="project" value="UniProtKB-KW"/>
</dbReference>
<protein>
    <submittedName>
        <fullName evidence="2">Glycosyltransferase</fullName>
        <ecNumber evidence="2">2.4.-.-</ecNumber>
    </submittedName>
</protein>
<keyword evidence="2" id="KW-0328">Glycosyltransferase</keyword>
<dbReference type="RefSeq" id="WP_147802804.1">
    <property type="nucleotide sequence ID" value="NZ_CP144914.1"/>
</dbReference>
<dbReference type="EC" id="2.4.-.-" evidence="2"/>
<gene>
    <name evidence="2" type="ORF">FTX54_015225</name>
</gene>
<accession>A0A5C7F8H4</accession>
<dbReference type="SUPFAM" id="SSF53756">
    <property type="entry name" value="UDP-Glycosyltransferase/glycogen phosphorylase"/>
    <property type="match status" value="1"/>
</dbReference>
<dbReference type="AlphaFoldDB" id="A0A5C7F8H4"/>
<dbReference type="Proteomes" id="UP000321816">
    <property type="component" value="Chromosome"/>
</dbReference>
<proteinExistence type="predicted"/>
<evidence type="ECO:0000313" key="3">
    <source>
        <dbReference type="Proteomes" id="UP000321816"/>
    </source>
</evidence>
<name>A0A5C7F8H4_9BACI</name>
<organism evidence="2 3">
    <name type="scientific">Alkalicoccus halolimnae</name>
    <dbReference type="NCBI Taxonomy" id="1667239"/>
    <lineage>
        <taxon>Bacteria</taxon>
        <taxon>Bacillati</taxon>
        <taxon>Bacillota</taxon>
        <taxon>Bacilli</taxon>
        <taxon>Bacillales</taxon>
        <taxon>Bacillaceae</taxon>
        <taxon>Alkalicoccus</taxon>
    </lineage>
</organism>
<keyword evidence="2" id="KW-0808">Transferase</keyword>
<dbReference type="OrthoDB" id="9787293at2"/>
<dbReference type="KEGG" id="ahal:FTX54_015225"/>
<evidence type="ECO:0000259" key="1">
    <source>
        <dbReference type="Pfam" id="PF00534"/>
    </source>
</evidence>
<dbReference type="InterPro" id="IPR001296">
    <property type="entry name" value="Glyco_trans_1"/>
</dbReference>
<evidence type="ECO:0000313" key="2">
    <source>
        <dbReference type="EMBL" id="WWD79727.1"/>
    </source>
</evidence>